<keyword evidence="1" id="KW-0812">Transmembrane</keyword>
<protein>
    <recommendedName>
        <fullName evidence="4">TraX protein</fullName>
    </recommendedName>
</protein>
<gene>
    <name evidence="2" type="ORF">GXN74_00115</name>
</gene>
<feature type="transmembrane region" description="Helical" evidence="1">
    <location>
        <begin position="134"/>
        <end position="153"/>
    </location>
</feature>
<evidence type="ECO:0008006" key="4">
    <source>
        <dbReference type="Google" id="ProtNLM"/>
    </source>
</evidence>
<feature type="transmembrane region" description="Helical" evidence="1">
    <location>
        <begin position="94"/>
        <end position="113"/>
    </location>
</feature>
<comment type="caution">
    <text evidence="2">The sequence shown here is derived from an EMBL/GenBank/DDBJ whole genome shotgun (WGS) entry which is preliminary data.</text>
</comment>
<dbReference type="EMBL" id="JAAEEH010000001">
    <property type="protein sequence ID" value="NDL66149.1"/>
    <property type="molecule type" value="Genomic_DNA"/>
</dbReference>
<accession>A0A7X5KLQ2</accession>
<dbReference type="Proteomes" id="UP000461585">
    <property type="component" value="Unassembled WGS sequence"/>
</dbReference>
<feature type="transmembrane region" description="Helical" evidence="1">
    <location>
        <begin position="68"/>
        <end position="88"/>
    </location>
</feature>
<dbReference type="RefSeq" id="WP_162368878.1">
    <property type="nucleotide sequence ID" value="NZ_JAAEEH010000001.1"/>
</dbReference>
<keyword evidence="1" id="KW-0472">Membrane</keyword>
<keyword evidence="1" id="KW-1133">Transmembrane helix</keyword>
<feature type="transmembrane region" description="Helical" evidence="1">
    <location>
        <begin position="33"/>
        <end position="56"/>
    </location>
</feature>
<reference evidence="2 3" key="1">
    <citation type="submission" date="2020-01" db="EMBL/GenBank/DDBJ databases">
        <title>Anaeroalcalibacter tamaniensis gen. nov., sp. nov., moderately halophilic strictly anaerobic fermenter bacterium from mud volcano of Taman peninsula.</title>
        <authorList>
            <person name="Frolova A."/>
            <person name="Merkel A.Y."/>
            <person name="Slobodkin A.I."/>
        </authorList>
    </citation>
    <scope>NUCLEOTIDE SEQUENCE [LARGE SCALE GENOMIC DNA]</scope>
    <source>
        <strain evidence="2 3">F-3ap</strain>
    </source>
</reference>
<keyword evidence="3" id="KW-1185">Reference proteome</keyword>
<name>A0A7X5KLQ2_9FIRM</name>
<sequence>MSGKVEDGMGWNRSQWKALAMGAMFLDHVGAVLLPQFIVLRLIGRITFPIIAFFIAEGACHTRNPWKYARRLGLFALVSEIPFDWYFFGTVFHPSYQNVFFTLLLGLLAILGWSRGKGPARQLWPLLAMGCAELFRTDYGGFGVLAIFLLHLFRGVPLRQAGAYLGTMLLMDLRSLVDYGNFGIQFFSTVGLVPLLSYKGVRERKETGAFGKYAFYVFYPGHLLLLALVDRMGRLHL</sequence>
<dbReference type="InterPro" id="IPR008875">
    <property type="entry name" value="TraX"/>
</dbReference>
<organism evidence="2 3">
    <name type="scientific">Anaerotalea alkaliphila</name>
    <dbReference type="NCBI Taxonomy" id="2662126"/>
    <lineage>
        <taxon>Bacteria</taxon>
        <taxon>Bacillati</taxon>
        <taxon>Bacillota</taxon>
        <taxon>Clostridia</taxon>
        <taxon>Eubacteriales</taxon>
        <taxon>Anaerotalea</taxon>
    </lineage>
</organism>
<proteinExistence type="predicted"/>
<dbReference type="Pfam" id="PF05857">
    <property type="entry name" value="TraX"/>
    <property type="match status" value="1"/>
</dbReference>
<dbReference type="AlphaFoldDB" id="A0A7X5KLQ2"/>
<evidence type="ECO:0000256" key="1">
    <source>
        <dbReference type="SAM" id="Phobius"/>
    </source>
</evidence>
<feature type="transmembrane region" description="Helical" evidence="1">
    <location>
        <begin position="179"/>
        <end position="198"/>
    </location>
</feature>
<evidence type="ECO:0000313" key="3">
    <source>
        <dbReference type="Proteomes" id="UP000461585"/>
    </source>
</evidence>
<feature type="transmembrane region" description="Helical" evidence="1">
    <location>
        <begin position="210"/>
        <end position="229"/>
    </location>
</feature>
<evidence type="ECO:0000313" key="2">
    <source>
        <dbReference type="EMBL" id="NDL66149.1"/>
    </source>
</evidence>